<proteinExistence type="predicted"/>
<evidence type="ECO:0000313" key="2">
    <source>
        <dbReference type="Proteomes" id="UP000002624"/>
    </source>
</evidence>
<dbReference type="AlphaFoldDB" id="C6H627"/>
<dbReference type="HOGENOM" id="CLU_2209246_0_0_1"/>
<sequence>MTLTESINYAKVEFKNAFDGLLRGDSTGETPEKRATSLVRLEDVRMHACGPPVEQFNPHGGMGAQPAHYWLLRSSSNKGYSCIIFGAAVSKDSYSPQIAAPPPLCQE</sequence>
<protein>
    <submittedName>
        <fullName evidence="1">Uncharacterized protein</fullName>
    </submittedName>
</protein>
<name>C6H627_AJECH</name>
<dbReference type="VEuPathDB" id="FungiDB:HCDG_01878"/>
<gene>
    <name evidence="1" type="ORF">HCDG_01878</name>
</gene>
<organism evidence="1 2">
    <name type="scientific">Ajellomyces capsulatus (strain H143)</name>
    <name type="common">Darling's disease fungus</name>
    <name type="synonym">Histoplasma capsulatum</name>
    <dbReference type="NCBI Taxonomy" id="544712"/>
    <lineage>
        <taxon>Eukaryota</taxon>
        <taxon>Fungi</taxon>
        <taxon>Dikarya</taxon>
        <taxon>Ascomycota</taxon>
        <taxon>Pezizomycotina</taxon>
        <taxon>Eurotiomycetes</taxon>
        <taxon>Eurotiomycetidae</taxon>
        <taxon>Onygenales</taxon>
        <taxon>Ajellomycetaceae</taxon>
        <taxon>Histoplasma</taxon>
    </lineage>
</organism>
<reference evidence="2" key="1">
    <citation type="submission" date="2009-05" db="EMBL/GenBank/DDBJ databases">
        <title>The genome sequence of Ajellomyces capsulatus strain H143.</title>
        <authorList>
            <person name="Champion M."/>
            <person name="Cuomo C.A."/>
            <person name="Ma L.-J."/>
            <person name="Henn M.R."/>
            <person name="Sil A."/>
            <person name="Goldman B."/>
            <person name="Young S.K."/>
            <person name="Kodira C.D."/>
            <person name="Zeng Q."/>
            <person name="Koehrsen M."/>
            <person name="Alvarado L."/>
            <person name="Berlin A.M."/>
            <person name="Borenstein D."/>
            <person name="Chen Z."/>
            <person name="Engels R."/>
            <person name="Freedman E."/>
            <person name="Gellesch M."/>
            <person name="Goldberg J."/>
            <person name="Griggs A."/>
            <person name="Gujja S."/>
            <person name="Heiman D.I."/>
            <person name="Hepburn T.A."/>
            <person name="Howarth C."/>
            <person name="Jen D."/>
            <person name="Larson L."/>
            <person name="Lewis B."/>
            <person name="Mehta T."/>
            <person name="Park D."/>
            <person name="Pearson M."/>
            <person name="Roberts A."/>
            <person name="Saif S."/>
            <person name="Shea T.D."/>
            <person name="Shenoy N."/>
            <person name="Sisk P."/>
            <person name="Stolte C."/>
            <person name="Sykes S."/>
            <person name="Walk T."/>
            <person name="White J."/>
            <person name="Yandava C."/>
            <person name="Klein B."/>
            <person name="McEwen J.G."/>
            <person name="Puccia R."/>
            <person name="Goldman G.H."/>
            <person name="Felipe M.S."/>
            <person name="Nino-Vega G."/>
            <person name="San-Blas G."/>
            <person name="Taylor J.W."/>
            <person name="Mendoza L."/>
            <person name="Galagan J.E."/>
            <person name="Nusbaum C."/>
            <person name="Birren B.W."/>
        </authorList>
    </citation>
    <scope>NUCLEOTIDE SEQUENCE [LARGE SCALE GENOMIC DNA]</scope>
    <source>
        <strain evidence="2">H143</strain>
    </source>
</reference>
<evidence type="ECO:0000313" key="1">
    <source>
        <dbReference type="EMBL" id="EER43848.1"/>
    </source>
</evidence>
<dbReference type="Proteomes" id="UP000002624">
    <property type="component" value="Unassembled WGS sequence"/>
</dbReference>
<accession>C6H627</accession>
<dbReference type="EMBL" id="GG692420">
    <property type="protein sequence ID" value="EER43848.1"/>
    <property type="molecule type" value="Genomic_DNA"/>
</dbReference>